<comment type="similarity">
    <text evidence="1">Belongs to the STXBP/unc-18/SEC1 family.</text>
</comment>
<name>A0ABQ9P4C7_9PEZI</name>
<dbReference type="InterPro" id="IPR043154">
    <property type="entry name" value="Sec-1-like_dom1"/>
</dbReference>
<gene>
    <name evidence="3" type="primary">sec1</name>
    <name evidence="3" type="ORF">H2201_000247</name>
</gene>
<dbReference type="PIRSF" id="PIRSF005715">
    <property type="entry name" value="VPS45_Sec1"/>
    <property type="match status" value="1"/>
</dbReference>
<dbReference type="InterPro" id="IPR036045">
    <property type="entry name" value="Sec1-like_sf"/>
</dbReference>
<dbReference type="EMBL" id="JAPDRL010000002">
    <property type="protein sequence ID" value="KAJ9669380.1"/>
    <property type="molecule type" value="Genomic_DNA"/>
</dbReference>
<dbReference type="Gene3D" id="1.25.40.60">
    <property type="match status" value="1"/>
</dbReference>
<dbReference type="SUPFAM" id="SSF56815">
    <property type="entry name" value="Sec1/munc18-like (SM) proteins"/>
    <property type="match status" value="1"/>
</dbReference>
<organism evidence="3 4">
    <name type="scientific">Coniosporium apollinis</name>
    <dbReference type="NCBI Taxonomy" id="61459"/>
    <lineage>
        <taxon>Eukaryota</taxon>
        <taxon>Fungi</taxon>
        <taxon>Dikarya</taxon>
        <taxon>Ascomycota</taxon>
        <taxon>Pezizomycotina</taxon>
        <taxon>Dothideomycetes</taxon>
        <taxon>Dothideomycetes incertae sedis</taxon>
        <taxon>Coniosporium</taxon>
    </lineage>
</organism>
<feature type="compositionally biased region" description="Basic residues" evidence="2">
    <location>
        <begin position="636"/>
        <end position="646"/>
    </location>
</feature>
<reference evidence="3" key="1">
    <citation type="submission" date="2022-10" db="EMBL/GenBank/DDBJ databases">
        <title>Culturing micro-colonial fungi from biological soil crusts in the Mojave desert and describing Neophaeococcomyces mojavensis, and introducing the new genera and species Taxawa tesnikishii.</title>
        <authorList>
            <person name="Kurbessoian T."/>
            <person name="Stajich J.E."/>
        </authorList>
    </citation>
    <scope>NUCLEOTIDE SEQUENCE</scope>
    <source>
        <strain evidence="3">TK_1</strain>
    </source>
</reference>
<comment type="caution">
    <text evidence="3">The sequence shown here is derived from an EMBL/GenBank/DDBJ whole genome shotgun (WGS) entry which is preliminary data.</text>
</comment>
<feature type="region of interest" description="Disordered" evidence="2">
    <location>
        <begin position="571"/>
        <end position="646"/>
    </location>
</feature>
<sequence length="646" mass="73936">MGVSIIDTLREIILKTIQQTARGEWMVFVVDETSRKLIDNVVKEDEILSQNITNIEQIENKRPLNREMDAIYILSPQPYVVDCFLADLERRRYRRPFLIWTSIPHPALRERLDKYADRIALLKVVEMDFYPRESHLVTFRDPWSFPVLFHPACNGLVRDHMEALARKIAAVCISLGEYPTIRYYRPRNPTHEASVLCTHLARFVQDEIDMYAKFHQDFPPQTNRPRGALYITDRSMDLFAPFLHEFTYQAMAHDLLPIKDSGDKVIYKVIVNEGRPDQEEKEMDISEKDKIWVENRHRHMVDTIQKLMGDFQRFLDENPHFNNSDGFDEDGRKPKALSETLIRTLDEEAVRRPDRLRLITLYLLYRNGLLPADLSKLLAHAQLPQQDAEMISNLELLGARVAKPLKDQTQPPPPLFPQKPPPPNGWEEYALSRFETNLKLMLENHVHGTLDQSLFPYTKPHLDASDTSSSASISSASLRSAKPTWAKSRLSSVEPRQRVIVFMAGGATYSESRACYEVSRDTSRDVFLVTSHMLTPELFMRQVGDLSVDKRRLGIPAEQPPRKAPAWVFEREEEPKPPPPQQQQKQALPKAPAPPMQAMGNLSLGGGAQRPTQNGQGSHLAAASGKGPAAPPEKEKKKKHHFFSLK</sequence>
<dbReference type="Pfam" id="PF00995">
    <property type="entry name" value="Sec1"/>
    <property type="match status" value="2"/>
</dbReference>
<dbReference type="Gene3D" id="3.40.50.1910">
    <property type="match status" value="2"/>
</dbReference>
<dbReference type="InterPro" id="IPR027482">
    <property type="entry name" value="Sec1-like_dom2"/>
</dbReference>
<keyword evidence="4" id="KW-1185">Reference proteome</keyword>
<accession>A0ABQ9P4C7</accession>
<dbReference type="PANTHER" id="PTHR11679">
    <property type="entry name" value="VESICLE PROTEIN SORTING-ASSOCIATED"/>
    <property type="match status" value="1"/>
</dbReference>
<protein>
    <submittedName>
        <fullName evidence="3">Syntaxin binding protein 1</fullName>
    </submittedName>
</protein>
<dbReference type="Gene3D" id="3.40.50.2060">
    <property type="match status" value="1"/>
</dbReference>
<evidence type="ECO:0000256" key="1">
    <source>
        <dbReference type="ARBA" id="ARBA00009884"/>
    </source>
</evidence>
<evidence type="ECO:0000313" key="4">
    <source>
        <dbReference type="Proteomes" id="UP001172684"/>
    </source>
</evidence>
<proteinExistence type="inferred from homology"/>
<evidence type="ECO:0000313" key="3">
    <source>
        <dbReference type="EMBL" id="KAJ9669380.1"/>
    </source>
</evidence>
<evidence type="ECO:0000256" key="2">
    <source>
        <dbReference type="SAM" id="MobiDB-lite"/>
    </source>
</evidence>
<dbReference type="InterPro" id="IPR001619">
    <property type="entry name" value="Sec1-like"/>
</dbReference>
<dbReference type="Proteomes" id="UP001172684">
    <property type="component" value="Unassembled WGS sequence"/>
</dbReference>